<comment type="caution">
    <text evidence="1">The sequence shown here is derived from an EMBL/GenBank/DDBJ whole genome shotgun (WGS) entry which is preliminary data.</text>
</comment>
<dbReference type="EMBL" id="JABSTQ010001253">
    <property type="protein sequence ID" value="KAG0444918.1"/>
    <property type="molecule type" value="Genomic_DNA"/>
</dbReference>
<accession>A0AC60QZ06</accession>
<gene>
    <name evidence="1" type="ORF">HPB47_013235</name>
</gene>
<reference evidence="1 2" key="1">
    <citation type="journal article" date="2020" name="Cell">
        <title>Large-Scale Comparative Analyses of Tick Genomes Elucidate Their Genetic Diversity and Vector Capacities.</title>
        <authorList>
            <consortium name="Tick Genome and Microbiome Consortium (TIGMIC)"/>
            <person name="Jia N."/>
            <person name="Wang J."/>
            <person name="Shi W."/>
            <person name="Du L."/>
            <person name="Sun Y."/>
            <person name="Zhan W."/>
            <person name="Jiang J.F."/>
            <person name="Wang Q."/>
            <person name="Zhang B."/>
            <person name="Ji P."/>
            <person name="Bell-Sakyi L."/>
            <person name="Cui X.M."/>
            <person name="Yuan T.T."/>
            <person name="Jiang B.G."/>
            <person name="Yang W.F."/>
            <person name="Lam T.T."/>
            <person name="Chang Q.C."/>
            <person name="Ding S.J."/>
            <person name="Wang X.J."/>
            <person name="Zhu J.G."/>
            <person name="Ruan X.D."/>
            <person name="Zhao L."/>
            <person name="Wei J.T."/>
            <person name="Ye R.Z."/>
            <person name="Que T.C."/>
            <person name="Du C.H."/>
            <person name="Zhou Y.H."/>
            <person name="Cheng J.X."/>
            <person name="Dai P.F."/>
            <person name="Guo W.B."/>
            <person name="Han X.H."/>
            <person name="Huang E.J."/>
            <person name="Li L.F."/>
            <person name="Wei W."/>
            <person name="Gao Y.C."/>
            <person name="Liu J.Z."/>
            <person name="Shao H.Z."/>
            <person name="Wang X."/>
            <person name="Wang C.C."/>
            <person name="Yang T.C."/>
            <person name="Huo Q.B."/>
            <person name="Li W."/>
            <person name="Chen H.Y."/>
            <person name="Chen S.E."/>
            <person name="Zhou L.G."/>
            <person name="Ni X.B."/>
            <person name="Tian J.H."/>
            <person name="Sheng Y."/>
            <person name="Liu T."/>
            <person name="Pan Y.S."/>
            <person name="Xia L.Y."/>
            <person name="Li J."/>
            <person name="Zhao F."/>
            <person name="Cao W.C."/>
        </authorList>
    </citation>
    <scope>NUCLEOTIDE SEQUENCE [LARGE SCALE GENOMIC DNA]</scope>
    <source>
        <strain evidence="1">Iper-2018</strain>
    </source>
</reference>
<protein>
    <submittedName>
        <fullName evidence="1">Uncharacterized protein</fullName>
    </submittedName>
</protein>
<dbReference type="Proteomes" id="UP000805193">
    <property type="component" value="Unassembled WGS sequence"/>
</dbReference>
<name>A0AC60QZ06_IXOPE</name>
<evidence type="ECO:0000313" key="2">
    <source>
        <dbReference type="Proteomes" id="UP000805193"/>
    </source>
</evidence>
<proteinExistence type="predicted"/>
<organism evidence="1 2">
    <name type="scientific">Ixodes persulcatus</name>
    <name type="common">Taiga tick</name>
    <dbReference type="NCBI Taxonomy" id="34615"/>
    <lineage>
        <taxon>Eukaryota</taxon>
        <taxon>Metazoa</taxon>
        <taxon>Ecdysozoa</taxon>
        <taxon>Arthropoda</taxon>
        <taxon>Chelicerata</taxon>
        <taxon>Arachnida</taxon>
        <taxon>Acari</taxon>
        <taxon>Parasitiformes</taxon>
        <taxon>Ixodida</taxon>
        <taxon>Ixodoidea</taxon>
        <taxon>Ixodidae</taxon>
        <taxon>Ixodinae</taxon>
        <taxon>Ixodes</taxon>
    </lineage>
</organism>
<sequence length="175" mass="18940">MAPFNAERLLEMIREHRFLYNHGDPDFKDTQMKKSRWKIIGEEFGMEASSIHLNLPEESSSDLSVARNFPVAILSLALALVGTLVAVLFGSLKPVLLTLGLVYLLLFGLSFVPTLGAIVQTGFRAFGDTLTAAIPPKSVKTCSKPPDSMPKNAVPGQSAKSPKSLFSGTPPLRPC</sequence>
<keyword evidence="2" id="KW-1185">Reference proteome</keyword>
<evidence type="ECO:0000313" key="1">
    <source>
        <dbReference type="EMBL" id="KAG0444918.1"/>
    </source>
</evidence>